<comment type="subcellular location">
    <subcellularLocation>
        <location evidence="1">Membrane</location>
    </subcellularLocation>
</comment>
<dbReference type="Ensembl" id="ENSENLT00000042297.1">
    <property type="protein sequence ID" value="ENSENLP00000041249.1"/>
    <property type="gene ID" value="ENSENLG00000017654.1"/>
</dbReference>
<evidence type="ECO:0000259" key="4">
    <source>
        <dbReference type="Pfam" id="PF07686"/>
    </source>
</evidence>
<accession>A0A665WAY7</accession>
<dbReference type="InterPro" id="IPR013106">
    <property type="entry name" value="Ig_V-set"/>
</dbReference>
<evidence type="ECO:0000256" key="1">
    <source>
        <dbReference type="ARBA" id="ARBA00004370"/>
    </source>
</evidence>
<reference evidence="5" key="2">
    <citation type="submission" date="2025-08" db="UniProtKB">
        <authorList>
            <consortium name="Ensembl"/>
        </authorList>
    </citation>
    <scope>IDENTIFICATION</scope>
</reference>
<dbReference type="OMA" id="CTHTNAG"/>
<evidence type="ECO:0000256" key="2">
    <source>
        <dbReference type="ARBA" id="ARBA00022692"/>
    </source>
</evidence>
<dbReference type="InterPro" id="IPR013783">
    <property type="entry name" value="Ig-like_fold"/>
</dbReference>
<name>A0A665WAY7_ECHNA</name>
<keyword evidence="6" id="KW-1185">Reference proteome</keyword>
<dbReference type="PANTHER" id="PTHR11860:SF87">
    <property type="entry name" value="CMRF35-LIKE MOLECULE 8"/>
    <property type="match status" value="1"/>
</dbReference>
<dbReference type="InParanoid" id="A0A665WAY7"/>
<dbReference type="AlphaFoldDB" id="A0A665WAY7"/>
<sequence length="126" mass="13640">ILLLQTCWKGDLLVSGRVGLAGSLSSYVGGEVSIHCSVGRTKDGSLYFCRGVCSRENILIQTDGKGSAITQQGRYSMEVNSEDGVFNLQLSDSGKYWCGVDRLGVDTYISVFLTVKEGKCLFSLLL</sequence>
<reference evidence="5" key="3">
    <citation type="submission" date="2025-09" db="UniProtKB">
        <authorList>
            <consortium name="Ensembl"/>
        </authorList>
    </citation>
    <scope>IDENTIFICATION</scope>
</reference>
<keyword evidence="2" id="KW-0812">Transmembrane</keyword>
<dbReference type="Pfam" id="PF07686">
    <property type="entry name" value="V-set"/>
    <property type="match status" value="1"/>
</dbReference>
<dbReference type="GO" id="GO:0004888">
    <property type="term" value="F:transmembrane signaling receptor activity"/>
    <property type="evidence" value="ECO:0007669"/>
    <property type="project" value="TreeGrafter"/>
</dbReference>
<evidence type="ECO:0000313" key="6">
    <source>
        <dbReference type="Proteomes" id="UP000472264"/>
    </source>
</evidence>
<organism evidence="5 6">
    <name type="scientific">Echeneis naucrates</name>
    <name type="common">Live sharksucker</name>
    <dbReference type="NCBI Taxonomy" id="173247"/>
    <lineage>
        <taxon>Eukaryota</taxon>
        <taxon>Metazoa</taxon>
        <taxon>Chordata</taxon>
        <taxon>Craniata</taxon>
        <taxon>Vertebrata</taxon>
        <taxon>Euteleostomi</taxon>
        <taxon>Actinopterygii</taxon>
        <taxon>Neopterygii</taxon>
        <taxon>Teleostei</taxon>
        <taxon>Neoteleostei</taxon>
        <taxon>Acanthomorphata</taxon>
        <taxon>Carangaria</taxon>
        <taxon>Carangiformes</taxon>
        <taxon>Echeneidae</taxon>
        <taxon>Echeneis</taxon>
    </lineage>
</organism>
<evidence type="ECO:0000256" key="3">
    <source>
        <dbReference type="ARBA" id="ARBA00023136"/>
    </source>
</evidence>
<proteinExistence type="predicted"/>
<reference evidence="5" key="1">
    <citation type="submission" date="2021-04" db="EMBL/GenBank/DDBJ databases">
        <authorList>
            <consortium name="Wellcome Sanger Institute Data Sharing"/>
        </authorList>
    </citation>
    <scope>NUCLEOTIDE SEQUENCE [LARGE SCALE GENOMIC DNA]</scope>
</reference>
<dbReference type="Proteomes" id="UP000472264">
    <property type="component" value="Chromosome 1"/>
</dbReference>
<protein>
    <recommendedName>
        <fullName evidence="4">Immunoglobulin V-set domain-containing protein</fullName>
    </recommendedName>
</protein>
<evidence type="ECO:0000313" key="5">
    <source>
        <dbReference type="Ensembl" id="ENSENLP00000041249.1"/>
    </source>
</evidence>
<dbReference type="Gene3D" id="2.60.40.10">
    <property type="entry name" value="Immunoglobulins"/>
    <property type="match status" value="1"/>
</dbReference>
<dbReference type="GO" id="GO:0005886">
    <property type="term" value="C:plasma membrane"/>
    <property type="evidence" value="ECO:0007669"/>
    <property type="project" value="TreeGrafter"/>
</dbReference>
<dbReference type="InterPro" id="IPR050671">
    <property type="entry name" value="CD300_family_receptors"/>
</dbReference>
<keyword evidence="3" id="KW-0472">Membrane</keyword>
<dbReference type="PANTHER" id="PTHR11860">
    <property type="entry name" value="POLYMERIC-IMMUNOGLOBULIN RECEPTOR"/>
    <property type="match status" value="1"/>
</dbReference>
<dbReference type="InterPro" id="IPR036179">
    <property type="entry name" value="Ig-like_dom_sf"/>
</dbReference>
<dbReference type="SUPFAM" id="SSF48726">
    <property type="entry name" value="Immunoglobulin"/>
    <property type="match status" value="1"/>
</dbReference>
<feature type="domain" description="Immunoglobulin V-set" evidence="4">
    <location>
        <begin position="23"/>
        <end position="105"/>
    </location>
</feature>